<gene>
    <name evidence="2" type="ORF">A4X13_0g6242</name>
</gene>
<keyword evidence="3" id="KW-1185">Reference proteome</keyword>
<feature type="compositionally biased region" description="Low complexity" evidence="1">
    <location>
        <begin position="269"/>
        <end position="301"/>
    </location>
</feature>
<name>A0A177TEU7_9BASI</name>
<accession>A0A177TEU7</accession>
<reference evidence="2" key="1">
    <citation type="submission" date="2016-04" db="EMBL/GenBank/DDBJ databases">
        <authorList>
            <person name="Nguyen H.D."/>
            <person name="Samba Siva P."/>
            <person name="Cullis J."/>
            <person name="Levesque C.A."/>
            <person name="Hambleton S."/>
        </authorList>
    </citation>
    <scope>NUCLEOTIDE SEQUENCE</scope>
    <source>
        <strain evidence="2">DAOMC 236416</strain>
    </source>
</reference>
<protein>
    <submittedName>
        <fullName evidence="2">Uncharacterized protein</fullName>
    </submittedName>
</protein>
<proteinExistence type="predicted"/>
<feature type="compositionally biased region" description="Low complexity" evidence="1">
    <location>
        <begin position="236"/>
        <end position="262"/>
    </location>
</feature>
<reference evidence="2" key="2">
    <citation type="journal article" date="2019" name="IMA Fungus">
        <title>Genome sequencing and comparison of five Tilletia species to identify candidate genes for the detection of regulated species infecting wheat.</title>
        <authorList>
            <person name="Nguyen H.D.T."/>
            <person name="Sultana T."/>
            <person name="Kesanakurti P."/>
            <person name="Hambleton S."/>
        </authorList>
    </citation>
    <scope>NUCLEOTIDE SEQUENCE</scope>
    <source>
        <strain evidence="2">DAOMC 236416</strain>
    </source>
</reference>
<dbReference type="CDD" id="cd00060">
    <property type="entry name" value="FHA"/>
    <property type="match status" value="1"/>
</dbReference>
<dbReference type="EMBL" id="LWDF02000569">
    <property type="protein sequence ID" value="KAE8244809.1"/>
    <property type="molecule type" value="Genomic_DNA"/>
</dbReference>
<sequence length="591" mass="62520">MSSTPIILSLVPVRDPEDAQSLAFTPADGLALFLGGTHRVSAYSKRPSFRAIDFTFDQQLLPPDHARISISGGNVSITALQDDDTVRVNGTSLVSKGWLPLRHQDRIELSYYEPYDDLINHVVTLDVHISSHPHTAPSLSTPSILHAFHALQVEALRLAEEVKMARKQLQDVRDAAEAHVCVSTPPPRSYGSLLEDLRANAVGENFSGAETASLAATSCGSSPLLTSSSLRPACSLHPHSASTTSASPSASSSSSTSLPASPVSLNAHSSPSTSCPSSSSASEYSTSTSRPHQSHSTTSVLTSVLRLKSAPKSLPVPTQTSSPPGKLSAVTVSVASPSLPALDSPSPLRSSSPADFPTNESLLTAISTPAPPLISGGRRAELSAEGYMGGCNGCEAGGGSDIVADGFMLSDCSSSASPTAPGLHCRHSAVTAMERIRGEWMRARASLLTESSHASLRCSSSSPSSLDIALDRLRSAWIDARAYVIQVYDMRTDHTPAPSVFRPFESEPFPETGCPLPPQHSSAYSTPPTRLPRTAYPLASPLPLLPCAAPLQLRTPMTQLHALCRRLCHCCLSPHQQAHFNHLHSTQHCGL</sequence>
<dbReference type="Proteomes" id="UP000077521">
    <property type="component" value="Unassembled WGS sequence"/>
</dbReference>
<evidence type="ECO:0000256" key="1">
    <source>
        <dbReference type="SAM" id="MobiDB-lite"/>
    </source>
</evidence>
<dbReference type="AlphaFoldDB" id="A0A177TEU7"/>
<organism evidence="2 3">
    <name type="scientific">Tilletia indica</name>
    <dbReference type="NCBI Taxonomy" id="43049"/>
    <lineage>
        <taxon>Eukaryota</taxon>
        <taxon>Fungi</taxon>
        <taxon>Dikarya</taxon>
        <taxon>Basidiomycota</taxon>
        <taxon>Ustilaginomycotina</taxon>
        <taxon>Exobasidiomycetes</taxon>
        <taxon>Tilletiales</taxon>
        <taxon>Tilletiaceae</taxon>
        <taxon>Tilletia</taxon>
    </lineage>
</organism>
<evidence type="ECO:0000313" key="2">
    <source>
        <dbReference type="EMBL" id="KAE8244809.1"/>
    </source>
</evidence>
<evidence type="ECO:0000313" key="3">
    <source>
        <dbReference type="Proteomes" id="UP000077521"/>
    </source>
</evidence>
<comment type="caution">
    <text evidence="2">The sequence shown here is derived from an EMBL/GenBank/DDBJ whole genome shotgun (WGS) entry which is preliminary data.</text>
</comment>
<feature type="region of interest" description="Disordered" evidence="1">
    <location>
        <begin position="236"/>
        <end position="301"/>
    </location>
</feature>